<evidence type="ECO:0000256" key="1">
    <source>
        <dbReference type="SAM" id="SignalP"/>
    </source>
</evidence>
<reference evidence="2" key="2">
    <citation type="submission" date="2020-09" db="EMBL/GenBank/DDBJ databases">
        <authorList>
            <person name="Sun Q."/>
            <person name="Ohkuma M."/>
        </authorList>
    </citation>
    <scope>NUCLEOTIDE SEQUENCE</scope>
    <source>
        <strain evidence="2">JCM 13064</strain>
    </source>
</reference>
<keyword evidence="3" id="KW-1185">Reference proteome</keyword>
<organism evidence="2 3">
    <name type="scientific">Sphaerisporangium melleum</name>
    <dbReference type="NCBI Taxonomy" id="321316"/>
    <lineage>
        <taxon>Bacteria</taxon>
        <taxon>Bacillati</taxon>
        <taxon>Actinomycetota</taxon>
        <taxon>Actinomycetes</taxon>
        <taxon>Streptosporangiales</taxon>
        <taxon>Streptosporangiaceae</taxon>
        <taxon>Sphaerisporangium</taxon>
    </lineage>
</organism>
<comment type="caution">
    <text evidence="2">The sequence shown here is derived from an EMBL/GenBank/DDBJ whole genome shotgun (WGS) entry which is preliminary data.</text>
</comment>
<gene>
    <name evidence="2" type="ORF">GCM10007964_43180</name>
</gene>
<evidence type="ECO:0008006" key="4">
    <source>
        <dbReference type="Google" id="ProtNLM"/>
    </source>
</evidence>
<reference evidence="2" key="1">
    <citation type="journal article" date="2014" name="Int. J. Syst. Evol. Microbiol.">
        <title>Complete genome sequence of Corynebacterium casei LMG S-19264T (=DSM 44701T), isolated from a smear-ripened cheese.</title>
        <authorList>
            <consortium name="US DOE Joint Genome Institute (JGI-PGF)"/>
            <person name="Walter F."/>
            <person name="Albersmeier A."/>
            <person name="Kalinowski J."/>
            <person name="Ruckert C."/>
        </authorList>
    </citation>
    <scope>NUCLEOTIDE SEQUENCE</scope>
    <source>
        <strain evidence="2">JCM 13064</strain>
    </source>
</reference>
<dbReference type="Proteomes" id="UP000645217">
    <property type="component" value="Unassembled WGS sequence"/>
</dbReference>
<protein>
    <recommendedName>
        <fullName evidence="4">Secreted protein</fullName>
    </recommendedName>
</protein>
<evidence type="ECO:0000313" key="3">
    <source>
        <dbReference type="Proteomes" id="UP000645217"/>
    </source>
</evidence>
<dbReference type="AlphaFoldDB" id="A0A917VLH3"/>
<evidence type="ECO:0000313" key="2">
    <source>
        <dbReference type="EMBL" id="GGK96275.1"/>
    </source>
</evidence>
<proteinExistence type="predicted"/>
<name>A0A917VLH3_9ACTN</name>
<keyword evidence="1" id="KW-0732">Signal</keyword>
<accession>A0A917VLH3</accession>
<feature type="signal peptide" evidence="1">
    <location>
        <begin position="1"/>
        <end position="28"/>
    </location>
</feature>
<dbReference type="EMBL" id="BMNT01000023">
    <property type="protein sequence ID" value="GGK96275.1"/>
    <property type="molecule type" value="Genomic_DNA"/>
</dbReference>
<dbReference type="RefSeq" id="WP_189164835.1">
    <property type="nucleotide sequence ID" value="NZ_BMNT01000023.1"/>
</dbReference>
<sequence>MRINKLIALAASAAAGGTLMFASPSAAAAAPAAAGGQALAACRIAAGPEYLSGRTVRLWFCDGTGGTANGYHGQVLSGRAGDQLYLRSATGTITALVNVPATGDYNTRTVGDHGGPWRACVHIPNEGQICTVAAW</sequence>
<feature type="chain" id="PRO_5039071261" description="Secreted protein" evidence="1">
    <location>
        <begin position="29"/>
        <end position="135"/>
    </location>
</feature>